<dbReference type="InterPro" id="IPR000847">
    <property type="entry name" value="LysR_HTH_N"/>
</dbReference>
<keyword evidence="4" id="KW-0804">Transcription</keyword>
<dbReference type="SUPFAM" id="SSF53850">
    <property type="entry name" value="Periplasmic binding protein-like II"/>
    <property type="match status" value="1"/>
</dbReference>
<organism evidence="6 7">
    <name type="scientific">Streptomyces macrolidinus</name>
    <dbReference type="NCBI Taxonomy" id="2952607"/>
    <lineage>
        <taxon>Bacteria</taxon>
        <taxon>Bacillati</taxon>
        <taxon>Actinomycetota</taxon>
        <taxon>Actinomycetes</taxon>
        <taxon>Kitasatosporales</taxon>
        <taxon>Streptomycetaceae</taxon>
        <taxon>Streptomyces</taxon>
    </lineage>
</organism>
<dbReference type="PROSITE" id="PS50931">
    <property type="entry name" value="HTH_LYSR"/>
    <property type="match status" value="1"/>
</dbReference>
<name>A0ABT0ZE14_9ACTN</name>
<protein>
    <submittedName>
        <fullName evidence="6">LysR substrate-binding domain-containing protein</fullName>
    </submittedName>
</protein>
<dbReference type="Gene3D" id="1.10.10.10">
    <property type="entry name" value="Winged helix-like DNA-binding domain superfamily/Winged helix DNA-binding domain"/>
    <property type="match status" value="1"/>
</dbReference>
<reference evidence="6 7" key="1">
    <citation type="submission" date="2022-05" db="EMBL/GenBank/DDBJ databases">
        <title>Streptomyces sp. nov. RY43-2 isolated from soil of a peat swamp forest.</title>
        <authorList>
            <person name="Kanchanasin P."/>
            <person name="Tanasupawat S."/>
            <person name="Phongsopitanun W."/>
        </authorList>
    </citation>
    <scope>NUCLEOTIDE SEQUENCE [LARGE SCALE GENOMIC DNA]</scope>
    <source>
        <strain evidence="6 7">RY43-2</strain>
    </source>
</reference>
<dbReference type="InterPro" id="IPR036390">
    <property type="entry name" value="WH_DNA-bd_sf"/>
</dbReference>
<evidence type="ECO:0000259" key="5">
    <source>
        <dbReference type="PROSITE" id="PS50931"/>
    </source>
</evidence>
<evidence type="ECO:0000256" key="1">
    <source>
        <dbReference type="ARBA" id="ARBA00009437"/>
    </source>
</evidence>
<gene>
    <name evidence="6" type="ORF">NGF19_13550</name>
</gene>
<dbReference type="EMBL" id="JAMWMR010000009">
    <property type="protein sequence ID" value="MCN9241804.1"/>
    <property type="molecule type" value="Genomic_DNA"/>
</dbReference>
<dbReference type="Pfam" id="PF00126">
    <property type="entry name" value="HTH_1"/>
    <property type="match status" value="1"/>
</dbReference>
<dbReference type="InterPro" id="IPR005119">
    <property type="entry name" value="LysR_subst-bd"/>
</dbReference>
<dbReference type="CDD" id="cd08414">
    <property type="entry name" value="PBP2_LTTR_aromatics_like"/>
    <property type="match status" value="1"/>
</dbReference>
<evidence type="ECO:0000256" key="4">
    <source>
        <dbReference type="ARBA" id="ARBA00023163"/>
    </source>
</evidence>
<evidence type="ECO:0000313" key="6">
    <source>
        <dbReference type="EMBL" id="MCN9241804.1"/>
    </source>
</evidence>
<sequence length="319" mass="35011">MTLDPSTHQLRLLLVLAEELHFGRAAKRAFISQPAFSRQIRALEEHLGVALLERSTRQVELTKAGRALLPQIRAVIDALTGLHAAAEAEAASSSGSLVLGTYLSGLPALRVLFDSMRTERQPGPEVEWREIDLVDHSRAVLEGQLDAIVCFEPVAAGLRTLRLGTESRYVCLPDTHPLADRDAVTLAELSGLPVIGFSPQAHAEYRAFWAADPRPDGSAVRYTPHEVTNLERCVTLVGLGHGIRFFPDSVRVLMPRPAVRYVAVTDLSPCAVVLAWAADRPVPPALRSLLQMLRKHAHAMESRGLGSTGRRWWDALDEL</sequence>
<keyword evidence="7" id="KW-1185">Reference proteome</keyword>
<dbReference type="InterPro" id="IPR036388">
    <property type="entry name" value="WH-like_DNA-bd_sf"/>
</dbReference>
<feature type="domain" description="HTH lysR-type" evidence="5">
    <location>
        <begin position="5"/>
        <end position="62"/>
    </location>
</feature>
<keyword evidence="3" id="KW-0238">DNA-binding</keyword>
<dbReference type="Pfam" id="PF03466">
    <property type="entry name" value="LysR_substrate"/>
    <property type="match status" value="1"/>
</dbReference>
<comment type="caution">
    <text evidence="6">The sequence shown here is derived from an EMBL/GenBank/DDBJ whole genome shotgun (WGS) entry which is preliminary data.</text>
</comment>
<keyword evidence="2" id="KW-0805">Transcription regulation</keyword>
<dbReference type="PANTHER" id="PTHR30346:SF0">
    <property type="entry name" value="HCA OPERON TRANSCRIPTIONAL ACTIVATOR HCAR"/>
    <property type="match status" value="1"/>
</dbReference>
<comment type="similarity">
    <text evidence="1">Belongs to the LysR transcriptional regulatory family.</text>
</comment>
<dbReference type="RefSeq" id="WP_252425108.1">
    <property type="nucleotide sequence ID" value="NZ_JAMWMR010000009.1"/>
</dbReference>
<dbReference type="PANTHER" id="PTHR30346">
    <property type="entry name" value="TRANSCRIPTIONAL DUAL REGULATOR HCAR-RELATED"/>
    <property type="match status" value="1"/>
</dbReference>
<dbReference type="Gene3D" id="3.40.190.10">
    <property type="entry name" value="Periplasmic binding protein-like II"/>
    <property type="match status" value="2"/>
</dbReference>
<evidence type="ECO:0000256" key="3">
    <source>
        <dbReference type="ARBA" id="ARBA00023125"/>
    </source>
</evidence>
<proteinExistence type="inferred from homology"/>
<dbReference type="PRINTS" id="PR00039">
    <property type="entry name" value="HTHLYSR"/>
</dbReference>
<dbReference type="Proteomes" id="UP001523219">
    <property type="component" value="Unassembled WGS sequence"/>
</dbReference>
<evidence type="ECO:0000256" key="2">
    <source>
        <dbReference type="ARBA" id="ARBA00023015"/>
    </source>
</evidence>
<dbReference type="SUPFAM" id="SSF46785">
    <property type="entry name" value="Winged helix' DNA-binding domain"/>
    <property type="match status" value="1"/>
</dbReference>
<accession>A0ABT0ZE14</accession>
<evidence type="ECO:0000313" key="7">
    <source>
        <dbReference type="Proteomes" id="UP001523219"/>
    </source>
</evidence>